<organism evidence="10 11">
    <name type="scientific">Pseudoramibacter porci</name>
    <dbReference type="NCBI Taxonomy" id="2606631"/>
    <lineage>
        <taxon>Bacteria</taxon>
        <taxon>Bacillati</taxon>
        <taxon>Bacillota</taxon>
        <taxon>Clostridia</taxon>
        <taxon>Eubacteriales</taxon>
        <taxon>Eubacteriaceae</taxon>
        <taxon>Pseudoramibacter</taxon>
    </lineage>
</organism>
<gene>
    <name evidence="10" type="primary">lepB</name>
    <name evidence="10" type="ORF">FYJ52_07020</name>
</gene>
<dbReference type="NCBIfam" id="TIGR02227">
    <property type="entry name" value="sigpep_I_bact"/>
    <property type="match status" value="1"/>
</dbReference>
<evidence type="ECO:0000313" key="11">
    <source>
        <dbReference type="Proteomes" id="UP000461754"/>
    </source>
</evidence>
<keyword evidence="5 7" id="KW-0378">Hydrolase</keyword>
<evidence type="ECO:0000256" key="1">
    <source>
        <dbReference type="ARBA" id="ARBA00000677"/>
    </source>
</evidence>
<dbReference type="PROSITE" id="PS00761">
    <property type="entry name" value="SPASE_I_3"/>
    <property type="match status" value="1"/>
</dbReference>
<dbReference type="PRINTS" id="PR00727">
    <property type="entry name" value="LEADERPTASE"/>
</dbReference>
<keyword evidence="7" id="KW-1133">Transmembrane helix</keyword>
<dbReference type="PROSITE" id="PS00760">
    <property type="entry name" value="SPASE_I_2"/>
    <property type="match status" value="1"/>
</dbReference>
<dbReference type="AlphaFoldDB" id="A0A7X2NGD7"/>
<dbReference type="GO" id="GO:0006465">
    <property type="term" value="P:signal peptide processing"/>
    <property type="evidence" value="ECO:0007669"/>
    <property type="project" value="InterPro"/>
</dbReference>
<dbReference type="Gene3D" id="2.10.109.10">
    <property type="entry name" value="Umud Fragment, subunit A"/>
    <property type="match status" value="1"/>
</dbReference>
<dbReference type="Pfam" id="PF10502">
    <property type="entry name" value="Peptidase_S26"/>
    <property type="match status" value="1"/>
</dbReference>
<dbReference type="InterPro" id="IPR036286">
    <property type="entry name" value="LexA/Signal_pep-like_sf"/>
</dbReference>
<evidence type="ECO:0000256" key="2">
    <source>
        <dbReference type="ARBA" id="ARBA00004401"/>
    </source>
</evidence>
<reference evidence="10 11" key="1">
    <citation type="submission" date="2019-08" db="EMBL/GenBank/DDBJ databases">
        <title>In-depth cultivation of the pig gut microbiome towards novel bacterial diversity and tailored functional studies.</title>
        <authorList>
            <person name="Wylensek D."/>
            <person name="Hitch T.C.A."/>
            <person name="Clavel T."/>
        </authorList>
    </citation>
    <scope>NUCLEOTIDE SEQUENCE [LARGE SCALE GENOMIC DNA]</scope>
    <source>
        <strain evidence="10 11">RF-744-FAT-4</strain>
    </source>
</reference>
<dbReference type="InterPro" id="IPR000223">
    <property type="entry name" value="Pept_S26A_signal_pept_1"/>
</dbReference>
<feature type="region of interest" description="Disordered" evidence="8">
    <location>
        <begin position="1"/>
        <end position="21"/>
    </location>
</feature>
<keyword evidence="7" id="KW-0472">Membrane</keyword>
<protein>
    <recommendedName>
        <fullName evidence="4 7">Signal peptidase I</fullName>
        <ecNumber evidence="4 7">3.4.21.89</ecNumber>
    </recommendedName>
</protein>
<dbReference type="InterPro" id="IPR019757">
    <property type="entry name" value="Pept_S26A_signal_pept_1_Lys-AS"/>
</dbReference>
<evidence type="ECO:0000259" key="9">
    <source>
        <dbReference type="Pfam" id="PF10502"/>
    </source>
</evidence>
<evidence type="ECO:0000313" key="10">
    <source>
        <dbReference type="EMBL" id="MSS20146.1"/>
    </source>
</evidence>
<feature type="active site" evidence="6">
    <location>
        <position position="99"/>
    </location>
</feature>
<dbReference type="CDD" id="cd06462">
    <property type="entry name" value="Peptidase_S24_S26"/>
    <property type="match status" value="1"/>
</dbReference>
<accession>A0A7X2NGD7</accession>
<dbReference type="GO" id="GO:0005886">
    <property type="term" value="C:plasma membrane"/>
    <property type="evidence" value="ECO:0007669"/>
    <property type="project" value="UniProtKB-SubCell"/>
</dbReference>
<dbReference type="PANTHER" id="PTHR43390">
    <property type="entry name" value="SIGNAL PEPTIDASE I"/>
    <property type="match status" value="1"/>
</dbReference>
<keyword evidence="11" id="KW-1185">Reference proteome</keyword>
<keyword evidence="7" id="KW-0645">Protease</keyword>
<dbReference type="EMBL" id="VUMO01000008">
    <property type="protein sequence ID" value="MSS20146.1"/>
    <property type="molecule type" value="Genomic_DNA"/>
</dbReference>
<comment type="catalytic activity">
    <reaction evidence="1 7">
        <text>Cleavage of hydrophobic, N-terminal signal or leader sequences from secreted and periplasmic proteins.</text>
        <dbReference type="EC" id="3.4.21.89"/>
    </reaction>
</comment>
<evidence type="ECO:0000256" key="4">
    <source>
        <dbReference type="ARBA" id="ARBA00013208"/>
    </source>
</evidence>
<dbReference type="PANTHER" id="PTHR43390:SF1">
    <property type="entry name" value="CHLOROPLAST PROCESSING PEPTIDASE"/>
    <property type="match status" value="1"/>
</dbReference>
<dbReference type="InterPro" id="IPR019758">
    <property type="entry name" value="Pept_S26A_signal_pept_1_CS"/>
</dbReference>
<name>A0A7X2NGD7_9FIRM</name>
<evidence type="ECO:0000256" key="6">
    <source>
        <dbReference type="PIRSR" id="PIRSR600223-1"/>
    </source>
</evidence>
<comment type="caution">
    <text evidence="10">The sequence shown here is derived from an EMBL/GenBank/DDBJ whole genome shotgun (WGS) entry which is preliminary data.</text>
</comment>
<feature type="transmembrane region" description="Helical" evidence="7">
    <location>
        <begin position="30"/>
        <end position="54"/>
    </location>
</feature>
<dbReference type="RefSeq" id="WP_154576524.1">
    <property type="nucleotide sequence ID" value="NZ_VUMO01000008.1"/>
</dbReference>
<dbReference type="EC" id="3.4.21.89" evidence="4 7"/>
<dbReference type="SUPFAM" id="SSF51306">
    <property type="entry name" value="LexA/Signal peptidase"/>
    <property type="match status" value="1"/>
</dbReference>
<evidence type="ECO:0000256" key="5">
    <source>
        <dbReference type="ARBA" id="ARBA00022801"/>
    </source>
</evidence>
<feature type="domain" description="Peptidase S26" evidence="9">
    <location>
        <begin position="38"/>
        <end position="179"/>
    </location>
</feature>
<comment type="similarity">
    <text evidence="3 7">Belongs to the peptidase S26 family.</text>
</comment>
<evidence type="ECO:0000256" key="8">
    <source>
        <dbReference type="SAM" id="MobiDB-lite"/>
    </source>
</evidence>
<dbReference type="GO" id="GO:0009003">
    <property type="term" value="F:signal peptidase activity"/>
    <property type="evidence" value="ECO:0007669"/>
    <property type="project" value="UniProtKB-EC"/>
</dbReference>
<feature type="active site" evidence="6">
    <location>
        <position position="61"/>
    </location>
</feature>
<dbReference type="Proteomes" id="UP000461754">
    <property type="component" value="Unassembled WGS sequence"/>
</dbReference>
<evidence type="ECO:0000256" key="7">
    <source>
        <dbReference type="RuleBase" id="RU362042"/>
    </source>
</evidence>
<dbReference type="GO" id="GO:0004252">
    <property type="term" value="F:serine-type endopeptidase activity"/>
    <property type="evidence" value="ECO:0007669"/>
    <property type="project" value="InterPro"/>
</dbReference>
<dbReference type="InterPro" id="IPR019533">
    <property type="entry name" value="Peptidase_S26"/>
</dbReference>
<keyword evidence="7" id="KW-0812">Transmembrane</keyword>
<comment type="subcellular location">
    <subcellularLocation>
        <location evidence="2">Cell membrane</location>
        <topology evidence="2">Single-pass type II membrane protein</topology>
    </subcellularLocation>
    <subcellularLocation>
        <location evidence="7">Membrane</location>
        <topology evidence="7">Single-pass type II membrane protein</topology>
    </subcellularLocation>
</comment>
<proteinExistence type="inferred from homology"/>
<evidence type="ECO:0000256" key="3">
    <source>
        <dbReference type="ARBA" id="ARBA00009370"/>
    </source>
</evidence>
<sequence>MTERLRDFRASPVGPPPEAASGPAAFKHKALSIACGVAAAAAVLTALMVFVFGISRVQGNSMAPAYRNGDIVWFVRSGNHLHRGTVVAVGMPSGDRYIKRIAAVPGDTVDIRDGRLYVNGAAVKESYARGRTEKNPNGLMIYPYTLPEGKYFVLGDNRRHSADSRTFGPVSAAQIQGKILGKE</sequence>